<evidence type="ECO:0000256" key="1">
    <source>
        <dbReference type="ARBA" id="ARBA00006484"/>
    </source>
</evidence>
<comment type="similarity">
    <text evidence="1">Belongs to the short-chain dehydrogenases/reductases (SDR) family.</text>
</comment>
<keyword evidence="2" id="KW-0521">NADP</keyword>
<proteinExistence type="inferred from homology"/>
<dbReference type="PANTHER" id="PTHR24320">
    <property type="entry name" value="RETINOL DEHYDROGENASE"/>
    <property type="match status" value="1"/>
</dbReference>
<name>A0A8J5QEE4_9ASCO</name>
<evidence type="ECO:0000313" key="4">
    <source>
        <dbReference type="EMBL" id="KAG7664439.1"/>
    </source>
</evidence>
<dbReference type="PANTHER" id="PTHR24320:SF236">
    <property type="entry name" value="SHORT-CHAIN DEHYDROGENASE-RELATED"/>
    <property type="match status" value="1"/>
</dbReference>
<dbReference type="Proteomes" id="UP000694255">
    <property type="component" value="Unassembled WGS sequence"/>
</dbReference>
<protein>
    <submittedName>
        <fullName evidence="4">RDH2</fullName>
    </submittedName>
</protein>
<dbReference type="OrthoDB" id="191139at2759"/>
<dbReference type="InterPro" id="IPR002347">
    <property type="entry name" value="SDR_fam"/>
</dbReference>
<organism evidence="4 5">
    <name type="scientific">[Candida] subhashii</name>
    <dbReference type="NCBI Taxonomy" id="561895"/>
    <lineage>
        <taxon>Eukaryota</taxon>
        <taxon>Fungi</taxon>
        <taxon>Dikarya</taxon>
        <taxon>Ascomycota</taxon>
        <taxon>Saccharomycotina</taxon>
        <taxon>Pichiomycetes</taxon>
        <taxon>Debaryomycetaceae</taxon>
        <taxon>Spathaspora</taxon>
    </lineage>
</organism>
<dbReference type="RefSeq" id="XP_049264671.1">
    <property type="nucleotide sequence ID" value="XM_049405751.1"/>
</dbReference>
<keyword evidence="5" id="KW-1185">Reference proteome</keyword>
<dbReference type="GeneID" id="73468843"/>
<reference evidence="4 5" key="1">
    <citation type="journal article" date="2021" name="DNA Res.">
        <title>Genome analysis of Candida subhashii reveals its hybrid nature and dual mitochondrial genome conformations.</title>
        <authorList>
            <person name="Mixao V."/>
            <person name="Hegedusova E."/>
            <person name="Saus E."/>
            <person name="Pryszcz L.P."/>
            <person name="Cillingova A."/>
            <person name="Nosek J."/>
            <person name="Gabaldon T."/>
        </authorList>
    </citation>
    <scope>NUCLEOTIDE SEQUENCE [LARGE SCALE GENOMIC DNA]</scope>
    <source>
        <strain evidence="4 5">CBS 10753</strain>
    </source>
</reference>
<dbReference type="EMBL" id="JAGSYN010000083">
    <property type="protein sequence ID" value="KAG7664439.1"/>
    <property type="molecule type" value="Genomic_DNA"/>
</dbReference>
<comment type="caution">
    <text evidence="4">The sequence shown here is derived from an EMBL/GenBank/DDBJ whole genome shotgun (WGS) entry which is preliminary data.</text>
</comment>
<dbReference type="AlphaFoldDB" id="A0A8J5QEE4"/>
<evidence type="ECO:0000313" key="5">
    <source>
        <dbReference type="Proteomes" id="UP000694255"/>
    </source>
</evidence>
<gene>
    <name evidence="4" type="ORF">J8A68_002042</name>
</gene>
<dbReference type="Pfam" id="PF00106">
    <property type="entry name" value="adh_short"/>
    <property type="match status" value="1"/>
</dbReference>
<accession>A0A8J5QEE4</accession>
<dbReference type="GO" id="GO:0016491">
    <property type="term" value="F:oxidoreductase activity"/>
    <property type="evidence" value="ECO:0007669"/>
    <property type="project" value="UniProtKB-KW"/>
</dbReference>
<sequence>MSPPSIFNLTWTELRQIFHGFFPGNPTFLEKDYPSLDNKVVIVTGGNAGVGYQVVKSLAGSTNAKIYIFSRNEEKTKHAIEQMKLEIAQEYSKSINSINFIKVDFADLTTIRPAVDKFLQQEERLDLIIHNAGVMTPPRHSKTKQGYQLELGTNVIGPHLLQTLLDPILISTSKLNKPNESRIVWIGSTSHFFAPYGGLNWKDPNYENSPNVPLKEMYSQSKALVMMQAIQWPKRHPEASNVVSVSVCPGYLRTELQRNMPFFSRIGYDLTFHKARYGAYTELFAALSPEVTKQRNGEHIISFGNWGVIRDDIKDAANCEKVWDYLQEQIKPYLV</sequence>
<evidence type="ECO:0000256" key="2">
    <source>
        <dbReference type="ARBA" id="ARBA00022857"/>
    </source>
</evidence>
<keyword evidence="3" id="KW-0560">Oxidoreductase</keyword>
<evidence type="ECO:0000256" key="3">
    <source>
        <dbReference type="ARBA" id="ARBA00023002"/>
    </source>
</evidence>